<accession>A0A450Z5D0</accession>
<sequence>MKSARIYKCFISSPSDTQEERKICDLVFEEINRTQGEESGFRIESKKWEIDARPSFGESPQDVINKQLLNDIQLFIGIISARFGTPTENYGSGTEEEFYLAYEKKDDVEIMFYFNNEPAPPDLANPEQKRKVEEFQELISDHGGLYSNYNGVDDFKNRLKQHLHKYFAEKEAINREDDIL</sequence>
<evidence type="ECO:0000259" key="1">
    <source>
        <dbReference type="Pfam" id="PF13271"/>
    </source>
</evidence>
<organism evidence="2">
    <name type="scientific">Candidatus Kentrum sp. TC</name>
    <dbReference type="NCBI Taxonomy" id="2126339"/>
    <lineage>
        <taxon>Bacteria</taxon>
        <taxon>Pseudomonadati</taxon>
        <taxon>Pseudomonadota</taxon>
        <taxon>Gammaproteobacteria</taxon>
        <taxon>Candidatus Kentrum</taxon>
    </lineage>
</organism>
<dbReference type="AlphaFoldDB" id="A0A450Z5D0"/>
<feature type="domain" description="DUF4062" evidence="1">
    <location>
        <begin position="9"/>
        <end position="99"/>
    </location>
</feature>
<name>A0A450Z5D0_9GAMM</name>
<evidence type="ECO:0000313" key="2">
    <source>
        <dbReference type="EMBL" id="VFK48878.1"/>
    </source>
</evidence>
<proteinExistence type="predicted"/>
<reference evidence="2" key="1">
    <citation type="submission" date="2019-02" db="EMBL/GenBank/DDBJ databases">
        <authorList>
            <person name="Gruber-Vodicka R. H."/>
            <person name="Seah K. B. B."/>
        </authorList>
    </citation>
    <scope>NUCLEOTIDE SEQUENCE</scope>
    <source>
        <strain evidence="2">BECK_BZ125</strain>
    </source>
</reference>
<protein>
    <recommendedName>
        <fullName evidence="1">DUF4062 domain-containing protein</fullName>
    </recommendedName>
</protein>
<dbReference type="Pfam" id="PF13271">
    <property type="entry name" value="DUF4062"/>
    <property type="match status" value="1"/>
</dbReference>
<gene>
    <name evidence="2" type="ORF">BECKTC1821E_GA0114239_11412</name>
</gene>
<dbReference type="EMBL" id="CAADFT010000141">
    <property type="protein sequence ID" value="VFK48878.1"/>
    <property type="molecule type" value="Genomic_DNA"/>
</dbReference>
<dbReference type="InterPro" id="IPR025139">
    <property type="entry name" value="DUF4062"/>
</dbReference>